<dbReference type="InterPro" id="IPR016943">
    <property type="entry name" value="UCP030050_HTH"/>
</dbReference>
<dbReference type="InterPro" id="IPR036390">
    <property type="entry name" value="WH_DNA-bd_sf"/>
</dbReference>
<organism evidence="3 4">
    <name type="scientific">Gracilibacillus dipsosauri</name>
    <dbReference type="NCBI Taxonomy" id="178340"/>
    <lineage>
        <taxon>Bacteria</taxon>
        <taxon>Bacillati</taxon>
        <taxon>Bacillota</taxon>
        <taxon>Bacilli</taxon>
        <taxon>Bacillales</taxon>
        <taxon>Bacillaceae</taxon>
        <taxon>Gracilibacillus</taxon>
    </lineage>
</organism>
<gene>
    <name evidence="3" type="ORF">DLJ74_12505</name>
</gene>
<sequence length="308" mass="34940">MLELSINEPEKLSKVTHALSSKVRLSILELLNKGNLNIHQLAESLNIPISTAASHVRVLEEANLILTELRPASRGAMKVCTRNFDDVHIVLNSLHKSSASDLKTYEIEMPIGQYVDFQVAPTCGMANHERFLIPEDSPVYFHNPERIQAQIIWTRKGFLEYKFPIVIHPDSVIKEIQFSLELCSEAPNYDPNWPSDITVWVNNVDIGTWTSPGDYGDRPGKLNPTYWKDTTSTQYGTLKTWKISNETTMIDDFHLSNTTLADLALSDKDYITFKIGIKEDAVHKGGINIFGKEFGDYEQDIKLKILFE</sequence>
<dbReference type="OrthoDB" id="9781958at2"/>
<dbReference type="SUPFAM" id="SSF46785">
    <property type="entry name" value="Winged helix' DNA-binding domain"/>
    <property type="match status" value="1"/>
</dbReference>
<dbReference type="Gene3D" id="1.10.10.10">
    <property type="entry name" value="Winged helix-like DNA-binding domain superfamily/Winged helix DNA-binding domain"/>
    <property type="match status" value="1"/>
</dbReference>
<dbReference type="InterPro" id="IPR036388">
    <property type="entry name" value="WH-like_DNA-bd_sf"/>
</dbReference>
<evidence type="ECO:0000313" key="4">
    <source>
        <dbReference type="Proteomes" id="UP000245624"/>
    </source>
</evidence>
<dbReference type="InterPro" id="IPR011991">
    <property type="entry name" value="ArsR-like_HTH"/>
</dbReference>
<keyword evidence="1" id="KW-0238">DNA-binding</keyword>
<evidence type="ECO:0000259" key="2">
    <source>
        <dbReference type="SMART" id="SM00418"/>
    </source>
</evidence>
<dbReference type="SMART" id="SM00418">
    <property type="entry name" value="HTH_ARSR"/>
    <property type="match status" value="1"/>
</dbReference>
<name>A0A317KWU6_9BACI</name>
<evidence type="ECO:0000313" key="3">
    <source>
        <dbReference type="EMBL" id="PWU67925.1"/>
    </source>
</evidence>
<proteinExistence type="predicted"/>
<dbReference type="PANTHER" id="PTHR38600:SF1">
    <property type="entry name" value="TRANSCRIPTIONAL REGULATORY PROTEIN"/>
    <property type="match status" value="1"/>
</dbReference>
<dbReference type="PANTHER" id="PTHR38600">
    <property type="entry name" value="TRANSCRIPTIONAL REGULATORY PROTEIN"/>
    <property type="match status" value="1"/>
</dbReference>
<feature type="domain" description="HTH arsR-type" evidence="2">
    <location>
        <begin position="14"/>
        <end position="96"/>
    </location>
</feature>
<dbReference type="InterPro" id="IPR001845">
    <property type="entry name" value="HTH_ArsR_DNA-bd_dom"/>
</dbReference>
<dbReference type="PIRSF" id="PIRSF030050">
    <property type="entry name" value="UCP030050_HTH"/>
    <property type="match status" value="1"/>
</dbReference>
<dbReference type="Pfam" id="PF01022">
    <property type="entry name" value="HTH_5"/>
    <property type="match status" value="1"/>
</dbReference>
<dbReference type="GO" id="GO:0003700">
    <property type="term" value="F:DNA-binding transcription factor activity"/>
    <property type="evidence" value="ECO:0007669"/>
    <property type="project" value="InterPro"/>
</dbReference>
<comment type="caution">
    <text evidence="3">The sequence shown here is derived from an EMBL/GenBank/DDBJ whole genome shotgun (WGS) entry which is preliminary data.</text>
</comment>
<dbReference type="CDD" id="cd00090">
    <property type="entry name" value="HTH_ARSR"/>
    <property type="match status" value="1"/>
</dbReference>
<dbReference type="RefSeq" id="WP_054860707.1">
    <property type="nucleotide sequence ID" value="NZ_QGTD01000011.1"/>
</dbReference>
<reference evidence="3 4" key="1">
    <citation type="submission" date="2018-05" db="EMBL/GenBank/DDBJ databases">
        <title>Genomic analysis of Gracilibacillus dipsosauri DD1 reveals novel features of a salt-tolerant amylase.</title>
        <authorList>
            <person name="Deutch C.E."/>
            <person name="Yang S."/>
        </authorList>
    </citation>
    <scope>NUCLEOTIDE SEQUENCE [LARGE SCALE GENOMIC DNA]</scope>
    <source>
        <strain evidence="3 4">DD1</strain>
    </source>
</reference>
<dbReference type="Proteomes" id="UP000245624">
    <property type="component" value="Unassembled WGS sequence"/>
</dbReference>
<dbReference type="EMBL" id="QGTD01000011">
    <property type="protein sequence ID" value="PWU67925.1"/>
    <property type="molecule type" value="Genomic_DNA"/>
</dbReference>
<dbReference type="AlphaFoldDB" id="A0A317KWU6"/>
<dbReference type="GO" id="GO:0003677">
    <property type="term" value="F:DNA binding"/>
    <property type="evidence" value="ECO:0007669"/>
    <property type="project" value="UniProtKB-KW"/>
</dbReference>
<protein>
    <submittedName>
        <fullName evidence="3">Transcriptional regulator</fullName>
    </submittedName>
</protein>
<evidence type="ECO:0000256" key="1">
    <source>
        <dbReference type="ARBA" id="ARBA00023125"/>
    </source>
</evidence>
<keyword evidence="4" id="KW-1185">Reference proteome</keyword>
<accession>A0A317KWU6</accession>